<evidence type="ECO:0000313" key="3">
    <source>
        <dbReference type="Proteomes" id="UP000297739"/>
    </source>
</evidence>
<dbReference type="RefSeq" id="WP_135495677.1">
    <property type="nucleotide sequence ID" value="NZ_SRLD01000001.1"/>
</dbReference>
<dbReference type="InterPro" id="IPR053146">
    <property type="entry name" value="QDO-like"/>
</dbReference>
<dbReference type="Gene3D" id="2.60.120.10">
    <property type="entry name" value="Jelly Rolls"/>
    <property type="match status" value="1"/>
</dbReference>
<dbReference type="InterPro" id="IPR013096">
    <property type="entry name" value="Cupin_2"/>
</dbReference>
<accession>A0A4Z0PQM0</accession>
<dbReference type="OrthoDB" id="1423961at2"/>
<organism evidence="2 3">
    <name type="scientific">Hymenobacter elongatus</name>
    <dbReference type="NCBI Taxonomy" id="877208"/>
    <lineage>
        <taxon>Bacteria</taxon>
        <taxon>Pseudomonadati</taxon>
        <taxon>Bacteroidota</taxon>
        <taxon>Cytophagia</taxon>
        <taxon>Cytophagales</taxon>
        <taxon>Hymenobacteraceae</taxon>
        <taxon>Hymenobacter</taxon>
    </lineage>
</organism>
<proteinExistence type="predicted"/>
<feature type="domain" description="Cupin type-2" evidence="1">
    <location>
        <begin position="48"/>
        <end position="117"/>
    </location>
</feature>
<dbReference type="Proteomes" id="UP000297739">
    <property type="component" value="Unassembled WGS sequence"/>
</dbReference>
<name>A0A4Z0PQM0_9BACT</name>
<evidence type="ECO:0000259" key="1">
    <source>
        <dbReference type="Pfam" id="PF07883"/>
    </source>
</evidence>
<sequence>MSTEQMKAALTPANTNALNAPTLNVLGMSTSVKLTHEQTYGQFSCIEVSLAPRQMGPPPHVHYELDEIMRVLEGTISVLQGDEVIEVAAGGWHFRPRGIVHTFWNGHDAPAKFIDMYPSSQDFAHYLEELSQLGLDMHNEGVNPFAPENIARFKALDARYNHEVFYEQMPAFMEKYGPK</sequence>
<protein>
    <submittedName>
        <fullName evidence="2">Cupin domain-containing protein</fullName>
    </submittedName>
</protein>
<reference evidence="2 3" key="1">
    <citation type="submission" date="2019-04" db="EMBL/GenBank/DDBJ databases">
        <authorList>
            <person name="Feng G."/>
            <person name="Zhang J."/>
            <person name="Zhu H."/>
        </authorList>
    </citation>
    <scope>NUCLEOTIDE SEQUENCE [LARGE SCALE GENOMIC DNA]</scope>
    <source>
        <strain evidence="2 3">JCM 17223</strain>
    </source>
</reference>
<dbReference type="InterPro" id="IPR011051">
    <property type="entry name" value="RmlC_Cupin_sf"/>
</dbReference>
<comment type="caution">
    <text evidence="2">The sequence shown here is derived from an EMBL/GenBank/DDBJ whole genome shotgun (WGS) entry which is preliminary data.</text>
</comment>
<dbReference type="Pfam" id="PF07883">
    <property type="entry name" value="Cupin_2"/>
    <property type="match status" value="1"/>
</dbReference>
<dbReference type="PANTHER" id="PTHR36440:SF1">
    <property type="entry name" value="PUTATIVE (AFU_ORTHOLOGUE AFUA_8G07350)-RELATED"/>
    <property type="match status" value="1"/>
</dbReference>
<keyword evidence="3" id="KW-1185">Reference proteome</keyword>
<evidence type="ECO:0000313" key="2">
    <source>
        <dbReference type="EMBL" id="TGE20017.1"/>
    </source>
</evidence>
<dbReference type="InterPro" id="IPR014710">
    <property type="entry name" value="RmlC-like_jellyroll"/>
</dbReference>
<dbReference type="AlphaFoldDB" id="A0A4Z0PQM0"/>
<dbReference type="SUPFAM" id="SSF51182">
    <property type="entry name" value="RmlC-like cupins"/>
    <property type="match status" value="1"/>
</dbReference>
<dbReference type="PANTHER" id="PTHR36440">
    <property type="entry name" value="PUTATIVE (AFU_ORTHOLOGUE AFUA_8G07350)-RELATED"/>
    <property type="match status" value="1"/>
</dbReference>
<gene>
    <name evidence="2" type="ORF">E5J99_00165</name>
</gene>
<dbReference type="EMBL" id="SRLD01000001">
    <property type="protein sequence ID" value="TGE20017.1"/>
    <property type="molecule type" value="Genomic_DNA"/>
</dbReference>